<dbReference type="GeneTree" id="ENSGT00400000024256"/>
<keyword evidence="2" id="KW-1133">Transmembrane helix</keyword>
<evidence type="ECO:0000313" key="3">
    <source>
        <dbReference type="Ensembl" id="ENSHCOP00000017019.1"/>
    </source>
</evidence>
<dbReference type="OMA" id="EAFHQTE"/>
<evidence type="ECO:0000256" key="2">
    <source>
        <dbReference type="SAM" id="Phobius"/>
    </source>
</evidence>
<dbReference type="Ensembl" id="ENSHCOT00000025275.1">
    <property type="protein sequence ID" value="ENSHCOP00000017019.1"/>
    <property type="gene ID" value="ENSHCOG00000020835.1"/>
</dbReference>
<proteinExistence type="predicted"/>
<evidence type="ECO:0000313" key="4">
    <source>
        <dbReference type="Proteomes" id="UP000264820"/>
    </source>
</evidence>
<keyword evidence="1" id="KW-0175">Coiled coil</keyword>
<accession>A0A3Q2YFU3</accession>
<sequence length="209" mass="22552">MTAAAAAGSKSGGMGTGTKAALLALALWSLISLVVIVVWSTSPDLKSSARCRQDLRQSHEKILGAEALWARDKDELERRLAAAHERLERHEAALALLDGRLRLANRTLDACVAREAVLLANISVLREEAALLLQTQLNLTDQLQREEDHAEALQHNLTQSDHRAAACSSLKAAADSLAAAAQTQTRACDADREFLRKQLVKCQEAASEG</sequence>
<protein>
    <submittedName>
        <fullName evidence="3">Uncharacterized LOC109506808</fullName>
    </submittedName>
</protein>
<reference evidence="3" key="2">
    <citation type="submission" date="2025-09" db="UniProtKB">
        <authorList>
            <consortium name="Ensembl"/>
        </authorList>
    </citation>
    <scope>IDENTIFICATION</scope>
</reference>
<organism evidence="3 4">
    <name type="scientific">Hippocampus comes</name>
    <name type="common">Tiger tail seahorse</name>
    <dbReference type="NCBI Taxonomy" id="109280"/>
    <lineage>
        <taxon>Eukaryota</taxon>
        <taxon>Metazoa</taxon>
        <taxon>Chordata</taxon>
        <taxon>Craniata</taxon>
        <taxon>Vertebrata</taxon>
        <taxon>Euteleostomi</taxon>
        <taxon>Actinopterygii</taxon>
        <taxon>Neopterygii</taxon>
        <taxon>Teleostei</taxon>
        <taxon>Neoteleostei</taxon>
        <taxon>Acanthomorphata</taxon>
        <taxon>Syngnathiaria</taxon>
        <taxon>Syngnathiformes</taxon>
        <taxon>Syngnathoidei</taxon>
        <taxon>Syngnathidae</taxon>
        <taxon>Hippocampus</taxon>
    </lineage>
</organism>
<keyword evidence="2" id="KW-0472">Membrane</keyword>
<reference evidence="3" key="1">
    <citation type="submission" date="2025-08" db="UniProtKB">
        <authorList>
            <consortium name="Ensembl"/>
        </authorList>
    </citation>
    <scope>IDENTIFICATION</scope>
</reference>
<keyword evidence="4" id="KW-1185">Reference proteome</keyword>
<keyword evidence="2" id="KW-0812">Transmembrane</keyword>
<dbReference type="Proteomes" id="UP000264820">
    <property type="component" value="Unplaced"/>
</dbReference>
<name>A0A3Q2YFU3_HIPCM</name>
<feature type="transmembrane region" description="Helical" evidence="2">
    <location>
        <begin position="20"/>
        <end position="40"/>
    </location>
</feature>
<evidence type="ECO:0000256" key="1">
    <source>
        <dbReference type="SAM" id="Coils"/>
    </source>
</evidence>
<dbReference type="AlphaFoldDB" id="A0A3Q2YFU3"/>
<feature type="coiled-coil region" evidence="1">
    <location>
        <begin position="73"/>
        <end position="100"/>
    </location>
</feature>